<evidence type="ECO:0000256" key="3">
    <source>
        <dbReference type="ARBA" id="ARBA00022490"/>
    </source>
</evidence>
<dbReference type="GO" id="GO:0110158">
    <property type="term" value="C:calpain complex"/>
    <property type="evidence" value="ECO:0007669"/>
    <property type="project" value="TreeGrafter"/>
</dbReference>
<dbReference type="Gene3D" id="1.10.238.10">
    <property type="entry name" value="EF-hand"/>
    <property type="match status" value="1"/>
</dbReference>
<organism evidence="9 10">
    <name type="scientific">Callorhinchus milii</name>
    <name type="common">Ghost shark</name>
    <dbReference type="NCBI Taxonomy" id="7868"/>
    <lineage>
        <taxon>Eukaryota</taxon>
        <taxon>Metazoa</taxon>
        <taxon>Chordata</taxon>
        <taxon>Craniata</taxon>
        <taxon>Vertebrata</taxon>
        <taxon>Chondrichthyes</taxon>
        <taxon>Holocephali</taxon>
        <taxon>Chimaeriformes</taxon>
        <taxon>Callorhinchidae</taxon>
        <taxon>Callorhinchus</taxon>
    </lineage>
</organism>
<evidence type="ECO:0000256" key="1">
    <source>
        <dbReference type="ARBA" id="ARBA00004308"/>
    </source>
</evidence>
<dbReference type="GO" id="GO:0012505">
    <property type="term" value="C:endomembrane system"/>
    <property type="evidence" value="ECO:0007669"/>
    <property type="project" value="UniProtKB-SubCell"/>
</dbReference>
<dbReference type="STRING" id="7868.ENSCMIP00000009542"/>
<reference evidence="10" key="1">
    <citation type="journal article" date="2006" name="Science">
        <title>Ancient noncoding elements conserved in the human genome.</title>
        <authorList>
            <person name="Venkatesh B."/>
            <person name="Kirkness E.F."/>
            <person name="Loh Y.H."/>
            <person name="Halpern A.L."/>
            <person name="Lee A.P."/>
            <person name="Johnson J."/>
            <person name="Dandona N."/>
            <person name="Viswanathan L.D."/>
            <person name="Tay A."/>
            <person name="Venter J.C."/>
            <person name="Strausberg R.L."/>
            <person name="Brenner S."/>
        </authorList>
    </citation>
    <scope>NUCLEOTIDE SEQUENCE [LARGE SCALE GENOMIC DNA]</scope>
</reference>
<dbReference type="InterPro" id="IPR002048">
    <property type="entry name" value="EF_hand_dom"/>
</dbReference>
<evidence type="ECO:0000256" key="6">
    <source>
        <dbReference type="ARBA" id="ARBA00022837"/>
    </source>
</evidence>
<dbReference type="GeneTree" id="ENSGT00940000155478"/>
<accession>A0A4W3H306</accession>
<dbReference type="PROSITE" id="PS00018">
    <property type="entry name" value="EF_HAND_1"/>
    <property type="match status" value="1"/>
</dbReference>
<dbReference type="InParanoid" id="A0A4W3H306"/>
<keyword evidence="7" id="KW-0472">Membrane</keyword>
<feature type="domain" description="EF-hand" evidence="8">
    <location>
        <begin position="49"/>
        <end position="84"/>
    </location>
</feature>
<evidence type="ECO:0000259" key="8">
    <source>
        <dbReference type="PROSITE" id="PS50222"/>
    </source>
</evidence>
<dbReference type="PANTHER" id="PTHR46735">
    <property type="entry name" value="CALPAIN, SMALL SUBUNIT 1 A-RELATED"/>
    <property type="match status" value="1"/>
</dbReference>
<reference evidence="10" key="3">
    <citation type="journal article" date="2014" name="Nature">
        <title>Elephant shark genome provides unique insights into gnathostome evolution.</title>
        <authorList>
            <consortium name="International Elephant Shark Genome Sequencing Consortium"/>
            <person name="Venkatesh B."/>
            <person name="Lee A.P."/>
            <person name="Ravi V."/>
            <person name="Maurya A.K."/>
            <person name="Lian M.M."/>
            <person name="Swann J.B."/>
            <person name="Ohta Y."/>
            <person name="Flajnik M.F."/>
            <person name="Sutoh Y."/>
            <person name="Kasahara M."/>
            <person name="Hoon S."/>
            <person name="Gangu V."/>
            <person name="Roy S.W."/>
            <person name="Irimia M."/>
            <person name="Korzh V."/>
            <person name="Kondrychyn I."/>
            <person name="Lim Z.W."/>
            <person name="Tay B.H."/>
            <person name="Tohari S."/>
            <person name="Kong K.W."/>
            <person name="Ho S."/>
            <person name="Lorente-Galdos B."/>
            <person name="Quilez J."/>
            <person name="Marques-Bonet T."/>
            <person name="Raney B.J."/>
            <person name="Ingham P.W."/>
            <person name="Tay A."/>
            <person name="Hillier L.W."/>
            <person name="Minx P."/>
            <person name="Boehm T."/>
            <person name="Wilson R.K."/>
            <person name="Brenner S."/>
            <person name="Warren W.C."/>
        </authorList>
    </citation>
    <scope>NUCLEOTIDE SEQUENCE [LARGE SCALE GENOMIC DNA]</scope>
</reference>
<dbReference type="Ensembl" id="ENSCMIT00000009803.1">
    <property type="protein sequence ID" value="ENSCMIP00000009542.1"/>
    <property type="gene ID" value="ENSCMIG00000005063.1"/>
</dbReference>
<evidence type="ECO:0000256" key="2">
    <source>
        <dbReference type="ARBA" id="ARBA00004496"/>
    </source>
</evidence>
<keyword evidence="3" id="KW-0963">Cytoplasm</keyword>
<keyword evidence="6" id="KW-0106">Calcium</keyword>
<evidence type="ECO:0000256" key="4">
    <source>
        <dbReference type="ARBA" id="ARBA00022723"/>
    </source>
</evidence>
<keyword evidence="10" id="KW-1185">Reference proteome</keyword>
<reference evidence="10" key="2">
    <citation type="journal article" date="2007" name="PLoS Biol.">
        <title>Survey sequencing and comparative analysis of the elephant shark (Callorhinchus milii) genome.</title>
        <authorList>
            <person name="Venkatesh B."/>
            <person name="Kirkness E.F."/>
            <person name="Loh Y.H."/>
            <person name="Halpern A.L."/>
            <person name="Lee A.P."/>
            <person name="Johnson J."/>
            <person name="Dandona N."/>
            <person name="Viswanathan L.D."/>
            <person name="Tay A."/>
            <person name="Venter J.C."/>
            <person name="Strausberg R.L."/>
            <person name="Brenner S."/>
        </authorList>
    </citation>
    <scope>NUCLEOTIDE SEQUENCE [LARGE SCALE GENOMIC DNA]</scope>
</reference>
<sequence>PPPPPRPEQEEAIQPLQQVPSFYQVMALTCTSSPGQRAIDADTLQTDGFSLESCRSMVAVMDSDSTGKLGFEEFKYLWSKIKKWQVGKPVTVTGRVSDTHGNPSP</sequence>
<dbReference type="InterPro" id="IPR011992">
    <property type="entry name" value="EF-hand-dom_pair"/>
</dbReference>
<proteinExistence type="predicted"/>
<evidence type="ECO:0000313" key="10">
    <source>
        <dbReference type="Proteomes" id="UP000314986"/>
    </source>
</evidence>
<evidence type="ECO:0000313" key="9">
    <source>
        <dbReference type="Ensembl" id="ENSCMIP00000009542.1"/>
    </source>
</evidence>
<reference evidence="9" key="4">
    <citation type="submission" date="2025-08" db="UniProtKB">
        <authorList>
            <consortium name="Ensembl"/>
        </authorList>
    </citation>
    <scope>IDENTIFICATION</scope>
</reference>
<keyword evidence="5" id="KW-0677">Repeat</keyword>
<reference evidence="9" key="5">
    <citation type="submission" date="2025-09" db="UniProtKB">
        <authorList>
            <consortium name="Ensembl"/>
        </authorList>
    </citation>
    <scope>IDENTIFICATION</scope>
</reference>
<dbReference type="InterPro" id="IPR018247">
    <property type="entry name" value="EF_Hand_1_Ca_BS"/>
</dbReference>
<dbReference type="Proteomes" id="UP000314986">
    <property type="component" value="Unassembled WGS sequence"/>
</dbReference>
<name>A0A4W3H306_CALMI</name>
<dbReference type="AlphaFoldDB" id="A0A4W3H306"/>
<dbReference type="SUPFAM" id="SSF47473">
    <property type="entry name" value="EF-hand"/>
    <property type="match status" value="1"/>
</dbReference>
<dbReference type="GO" id="GO:0005509">
    <property type="term" value="F:calcium ion binding"/>
    <property type="evidence" value="ECO:0007669"/>
    <property type="project" value="InterPro"/>
</dbReference>
<evidence type="ECO:0000256" key="5">
    <source>
        <dbReference type="ARBA" id="ARBA00022737"/>
    </source>
</evidence>
<comment type="subcellular location">
    <subcellularLocation>
        <location evidence="2">Cytoplasm</location>
    </subcellularLocation>
    <subcellularLocation>
        <location evidence="1">Endomembrane system</location>
    </subcellularLocation>
</comment>
<keyword evidence="4" id="KW-0479">Metal-binding</keyword>
<protein>
    <recommendedName>
        <fullName evidence="8">EF-hand domain-containing protein</fullName>
    </recommendedName>
</protein>
<evidence type="ECO:0000256" key="7">
    <source>
        <dbReference type="ARBA" id="ARBA00023136"/>
    </source>
</evidence>
<dbReference type="PANTHER" id="PTHR46735:SF3">
    <property type="entry name" value="CALPAIN SMALL SUBUNIT 1-RELATED"/>
    <property type="match status" value="1"/>
</dbReference>
<dbReference type="PROSITE" id="PS50222">
    <property type="entry name" value="EF_HAND_2"/>
    <property type="match status" value="1"/>
</dbReference>